<evidence type="ECO:0000313" key="5">
    <source>
        <dbReference type="EMBL" id="KAF6071926.1"/>
    </source>
</evidence>
<evidence type="ECO:0000256" key="4">
    <source>
        <dbReference type="SAM" id="MobiDB-lite"/>
    </source>
</evidence>
<gene>
    <name evidence="5" type="ORF">FOB64_000881</name>
</gene>
<feature type="compositionally biased region" description="Low complexity" evidence="4">
    <location>
        <begin position="248"/>
        <end position="271"/>
    </location>
</feature>
<name>A0A8H6C4K6_CANAX</name>
<reference evidence="5 6" key="1">
    <citation type="submission" date="2020-03" db="EMBL/GenBank/DDBJ databases">
        <title>FDA dAtabase for Regulatory Grade micrObial Sequences (FDA-ARGOS): Supporting development and validation of Infectious Disease Dx tests.</title>
        <authorList>
            <person name="Campos J."/>
            <person name="Goldberg B."/>
            <person name="Tallon L."/>
            <person name="Sadzewicz L."/>
            <person name="Vavikolanu K."/>
            <person name="Mehta A."/>
            <person name="Aluvathingal J."/>
            <person name="Nadendla S."/>
            <person name="Nandy P."/>
            <person name="Geyer C."/>
            <person name="Yan Y."/>
            <person name="Sichtig H."/>
        </authorList>
    </citation>
    <scope>NUCLEOTIDE SEQUENCE [LARGE SCALE GENOMIC DNA]</scope>
    <source>
        <strain evidence="5 6">FDAARGOS_656</strain>
    </source>
</reference>
<dbReference type="Proteomes" id="UP000536275">
    <property type="component" value="Unassembled WGS sequence"/>
</dbReference>
<comment type="similarity">
    <text evidence="1">Belongs to the nudE family.</text>
</comment>
<dbReference type="GO" id="GO:0005871">
    <property type="term" value="C:kinesin complex"/>
    <property type="evidence" value="ECO:0007669"/>
    <property type="project" value="TreeGrafter"/>
</dbReference>
<feature type="compositionally biased region" description="Polar residues" evidence="4">
    <location>
        <begin position="272"/>
        <end position="292"/>
    </location>
</feature>
<sequence length="334" mass="38575">MSTSTQLQTLSKDELIEKVLELEAVLNEFQDSSKELERALEDELLELENTKTQLSEQLDLKKQELAQANTKVINLTSELNNLHESTNTKLYEKDEIIHNLTSQLVKTEIMNDSMENEDRIKTNKYEDQQKFNNHLLEKLALLESDYERERKLNIEKQLYITNYQNQIKDLNRKIETLESQKIENDIQQQQQQADVSMISFKEMLKSTPPPNKIRDAENQKQSNIKKSDSLRKLKNLTMDIEAFLGNFSLSSSSNKSPPSPKPSSKILKSPSTTQLDTSITTNRSHNNNNDGTITKDKRLSYSKRFVDLPSIRGSPTPSKRSNIEKSKSMKHLRM</sequence>
<keyword evidence="2 3" id="KW-0175">Coiled coil</keyword>
<dbReference type="PANTHER" id="PTHR10921:SF1">
    <property type="entry name" value="NUCLEAR DISTRIBUTION PROTEIN NUDE HOMOLOG"/>
    <property type="match status" value="1"/>
</dbReference>
<evidence type="ECO:0000256" key="2">
    <source>
        <dbReference type="ARBA" id="ARBA00023054"/>
    </source>
</evidence>
<evidence type="ECO:0000256" key="3">
    <source>
        <dbReference type="SAM" id="Coils"/>
    </source>
</evidence>
<dbReference type="GO" id="GO:0008017">
    <property type="term" value="F:microtubule binding"/>
    <property type="evidence" value="ECO:0007669"/>
    <property type="project" value="InterPro"/>
</dbReference>
<dbReference type="GO" id="GO:0051642">
    <property type="term" value="P:centrosome localization"/>
    <property type="evidence" value="ECO:0007669"/>
    <property type="project" value="TreeGrafter"/>
</dbReference>
<dbReference type="InterPro" id="IPR033494">
    <property type="entry name" value="NUDE"/>
</dbReference>
<proteinExistence type="inferred from homology"/>
<comment type="caution">
    <text evidence="5">The sequence shown here is derived from an EMBL/GenBank/DDBJ whole genome shotgun (WGS) entry which is preliminary data.</text>
</comment>
<dbReference type="GO" id="GO:0000132">
    <property type="term" value="P:establishment of mitotic spindle orientation"/>
    <property type="evidence" value="ECO:0007669"/>
    <property type="project" value="TreeGrafter"/>
</dbReference>
<evidence type="ECO:0000256" key="1">
    <source>
        <dbReference type="ARBA" id="ARBA00007429"/>
    </source>
</evidence>
<protein>
    <submittedName>
        <fullName evidence="5">Uncharacterized protein</fullName>
    </submittedName>
</protein>
<dbReference type="PANTHER" id="PTHR10921">
    <property type="entry name" value="NUCLEAR DISTRIBUTION PROTEIN NUDE HOMOLOG 1"/>
    <property type="match status" value="1"/>
</dbReference>
<feature type="region of interest" description="Disordered" evidence="4">
    <location>
        <begin position="248"/>
        <end position="334"/>
    </location>
</feature>
<dbReference type="GO" id="GO:0000776">
    <property type="term" value="C:kinetochore"/>
    <property type="evidence" value="ECO:0007669"/>
    <property type="project" value="TreeGrafter"/>
</dbReference>
<dbReference type="GO" id="GO:0047496">
    <property type="term" value="P:vesicle transport along microtubule"/>
    <property type="evidence" value="ECO:0007669"/>
    <property type="project" value="TreeGrafter"/>
</dbReference>
<dbReference type="Gene3D" id="6.10.250.1080">
    <property type="match status" value="1"/>
</dbReference>
<feature type="coiled-coil region" evidence="3">
    <location>
        <begin position="12"/>
        <end position="192"/>
    </location>
</feature>
<evidence type="ECO:0000313" key="6">
    <source>
        <dbReference type="Proteomes" id="UP000536275"/>
    </source>
</evidence>
<organism evidence="5 6">
    <name type="scientific">Candida albicans</name>
    <name type="common">Yeast</name>
    <dbReference type="NCBI Taxonomy" id="5476"/>
    <lineage>
        <taxon>Eukaryota</taxon>
        <taxon>Fungi</taxon>
        <taxon>Dikarya</taxon>
        <taxon>Ascomycota</taxon>
        <taxon>Saccharomycotina</taxon>
        <taxon>Pichiomycetes</taxon>
        <taxon>Debaryomycetaceae</taxon>
        <taxon>Candida/Lodderomyces clade</taxon>
        <taxon>Candida</taxon>
    </lineage>
</organism>
<dbReference type="AlphaFoldDB" id="A0A8H6C4K6"/>
<dbReference type="GO" id="GO:0007020">
    <property type="term" value="P:microtubule nucleation"/>
    <property type="evidence" value="ECO:0007669"/>
    <property type="project" value="TreeGrafter"/>
</dbReference>
<feature type="region of interest" description="Disordered" evidence="4">
    <location>
        <begin position="205"/>
        <end position="229"/>
    </location>
</feature>
<accession>A0A8H6C4K6</accession>
<dbReference type="EMBL" id="JABWAD010000010">
    <property type="protein sequence ID" value="KAF6071926.1"/>
    <property type="molecule type" value="Genomic_DNA"/>
</dbReference>
<dbReference type="GO" id="GO:0007059">
    <property type="term" value="P:chromosome segregation"/>
    <property type="evidence" value="ECO:0007669"/>
    <property type="project" value="TreeGrafter"/>
</dbReference>